<proteinExistence type="predicted"/>
<evidence type="ECO:0000313" key="2">
    <source>
        <dbReference type="Proteomes" id="UP001321186"/>
    </source>
</evidence>
<keyword evidence="2" id="KW-1185">Reference proteome</keyword>
<gene>
    <name evidence="1" type="ORF">G9H61_04370</name>
</gene>
<reference evidence="1 2" key="1">
    <citation type="submission" date="2020-03" db="EMBL/GenBank/DDBJ databases">
        <authorList>
            <person name="Pitt A."/>
            <person name="Hahn M.W."/>
        </authorList>
    </citation>
    <scope>NUCLEOTIDE SEQUENCE [LARGE SCALE GENOMIC DNA]</scope>
    <source>
        <strain evidence="1 2">5A-MARBSE</strain>
    </source>
</reference>
<dbReference type="RefSeq" id="WP_269009654.1">
    <property type="nucleotide sequence ID" value="NZ_JAANOH010000002.1"/>
</dbReference>
<comment type="caution">
    <text evidence="1">The sequence shown here is derived from an EMBL/GenBank/DDBJ whole genome shotgun (WGS) entry which is preliminary data.</text>
</comment>
<sequence>MKSFSMHVTNKKQNYDDFEIEFYSLGNNGLPDKKLTSAPLAFRLYKKAWNEFEIPVSIEVPENGIILAFRYKKRETDWMHQENSIGLGVYTTNKQSFLMHKSEWVEFPIYQPYQKKYSKKVSMMFKITTTH</sequence>
<dbReference type="EMBL" id="JAANOH010000002">
    <property type="protein sequence ID" value="MCZ2474665.1"/>
    <property type="molecule type" value="Genomic_DNA"/>
</dbReference>
<organism evidence="1 2">
    <name type="scientific">Aquirufa ecclesiirivi</name>
    <dbReference type="NCBI Taxonomy" id="2715124"/>
    <lineage>
        <taxon>Bacteria</taxon>
        <taxon>Pseudomonadati</taxon>
        <taxon>Bacteroidota</taxon>
        <taxon>Cytophagia</taxon>
        <taxon>Cytophagales</taxon>
        <taxon>Flectobacillaceae</taxon>
        <taxon>Aquirufa</taxon>
    </lineage>
</organism>
<name>A0ABT4JEG5_9BACT</name>
<protein>
    <submittedName>
        <fullName evidence="1">Uncharacterized protein</fullName>
    </submittedName>
</protein>
<evidence type="ECO:0000313" key="1">
    <source>
        <dbReference type="EMBL" id="MCZ2474665.1"/>
    </source>
</evidence>
<accession>A0ABT4JEG5</accession>
<dbReference type="Proteomes" id="UP001321186">
    <property type="component" value="Unassembled WGS sequence"/>
</dbReference>